<dbReference type="InterPro" id="IPR000237">
    <property type="entry name" value="GRIP_dom"/>
</dbReference>
<feature type="domain" description="GRIP" evidence="7">
    <location>
        <begin position="56"/>
        <end position="106"/>
    </location>
</feature>
<evidence type="ECO:0000313" key="8">
    <source>
        <dbReference type="EMBL" id="KAF2231634.1"/>
    </source>
</evidence>
<dbReference type="EMBL" id="ML991824">
    <property type="protein sequence ID" value="KAF2231634.1"/>
    <property type="molecule type" value="Genomic_DNA"/>
</dbReference>
<gene>
    <name evidence="8" type="ORF">EV356DRAFT_285365</name>
</gene>
<evidence type="ECO:0000256" key="6">
    <source>
        <dbReference type="SAM" id="MobiDB-lite"/>
    </source>
</evidence>
<dbReference type="Proteomes" id="UP000800092">
    <property type="component" value="Unassembled WGS sequence"/>
</dbReference>
<sequence>MADELRVLQTKARTQESNVQSSRSSLESSPSRTRLASPMTKGRVPSVTEFPAGNIKAEGPTDLAYLKNVLLQFLEQRDKKLQNQLVPVLGMLLHFNRDEEQKWSAAIAAR</sequence>
<keyword evidence="4" id="KW-0175">Coiled coil</keyword>
<dbReference type="PANTHER" id="PTHR23157">
    <property type="entry name" value="GRIP AND COILED-COIL DOMAIN-CONTAINING PROTEIN 1"/>
    <property type="match status" value="1"/>
</dbReference>
<dbReference type="PANTHER" id="PTHR23157:SF25">
    <property type="entry name" value="GRIP AND COILED-COIL DOMAIN-CONTAINING PROTEIN 1"/>
    <property type="match status" value="1"/>
</dbReference>
<dbReference type="AlphaFoldDB" id="A0A6A6H0N0"/>
<evidence type="ECO:0000259" key="7">
    <source>
        <dbReference type="PROSITE" id="PS50913"/>
    </source>
</evidence>
<evidence type="ECO:0000256" key="3">
    <source>
        <dbReference type="ARBA" id="ARBA00022490"/>
    </source>
</evidence>
<dbReference type="Pfam" id="PF01465">
    <property type="entry name" value="GRIP"/>
    <property type="match status" value="1"/>
</dbReference>
<dbReference type="GO" id="GO:0005794">
    <property type="term" value="C:Golgi apparatus"/>
    <property type="evidence" value="ECO:0007669"/>
    <property type="project" value="TreeGrafter"/>
</dbReference>
<proteinExistence type="predicted"/>
<dbReference type="SMART" id="SM00755">
    <property type="entry name" value="Grip"/>
    <property type="match status" value="1"/>
</dbReference>
<evidence type="ECO:0000256" key="1">
    <source>
        <dbReference type="ARBA" id="ARBA00004184"/>
    </source>
</evidence>
<feature type="compositionally biased region" description="Low complexity" evidence="6">
    <location>
        <begin position="17"/>
        <end position="31"/>
    </location>
</feature>
<evidence type="ECO:0000256" key="2">
    <source>
        <dbReference type="ARBA" id="ARBA00004496"/>
    </source>
</evidence>
<keyword evidence="9" id="KW-1185">Reference proteome</keyword>
<dbReference type="Gene3D" id="1.10.220.60">
    <property type="entry name" value="GRIP domain"/>
    <property type="match status" value="1"/>
</dbReference>
<accession>A0A6A6H0N0</accession>
<reference evidence="8" key="1">
    <citation type="journal article" date="2020" name="Stud. Mycol.">
        <title>101 Dothideomycetes genomes: a test case for predicting lifestyles and emergence of pathogens.</title>
        <authorList>
            <person name="Haridas S."/>
            <person name="Albert R."/>
            <person name="Binder M."/>
            <person name="Bloem J."/>
            <person name="Labutti K."/>
            <person name="Salamov A."/>
            <person name="Andreopoulos B."/>
            <person name="Baker S."/>
            <person name="Barry K."/>
            <person name="Bills G."/>
            <person name="Bluhm B."/>
            <person name="Cannon C."/>
            <person name="Castanera R."/>
            <person name="Culley D."/>
            <person name="Daum C."/>
            <person name="Ezra D."/>
            <person name="Gonzalez J."/>
            <person name="Henrissat B."/>
            <person name="Kuo A."/>
            <person name="Liang C."/>
            <person name="Lipzen A."/>
            <person name="Lutzoni F."/>
            <person name="Magnuson J."/>
            <person name="Mondo S."/>
            <person name="Nolan M."/>
            <person name="Ohm R."/>
            <person name="Pangilinan J."/>
            <person name="Park H.-J."/>
            <person name="Ramirez L."/>
            <person name="Alfaro M."/>
            <person name="Sun H."/>
            <person name="Tritt A."/>
            <person name="Yoshinaga Y."/>
            <person name="Zwiers L.-H."/>
            <person name="Turgeon B."/>
            <person name="Goodwin S."/>
            <person name="Spatafora J."/>
            <person name="Crous P."/>
            <person name="Grigoriev I."/>
        </authorList>
    </citation>
    <scope>NUCLEOTIDE SEQUENCE</scope>
    <source>
        <strain evidence="8">Tuck. ex Michener</strain>
    </source>
</reference>
<evidence type="ECO:0000256" key="4">
    <source>
        <dbReference type="ARBA" id="ARBA00023054"/>
    </source>
</evidence>
<keyword evidence="5" id="KW-0472">Membrane</keyword>
<organism evidence="8 9">
    <name type="scientific">Viridothelium virens</name>
    <name type="common">Speckled blister lichen</name>
    <name type="synonym">Trypethelium virens</name>
    <dbReference type="NCBI Taxonomy" id="1048519"/>
    <lineage>
        <taxon>Eukaryota</taxon>
        <taxon>Fungi</taxon>
        <taxon>Dikarya</taxon>
        <taxon>Ascomycota</taxon>
        <taxon>Pezizomycotina</taxon>
        <taxon>Dothideomycetes</taxon>
        <taxon>Dothideomycetes incertae sedis</taxon>
        <taxon>Trypetheliales</taxon>
        <taxon>Trypetheliaceae</taxon>
        <taxon>Viridothelium</taxon>
    </lineage>
</organism>
<keyword evidence="3" id="KW-0963">Cytoplasm</keyword>
<evidence type="ECO:0000313" key="9">
    <source>
        <dbReference type="Proteomes" id="UP000800092"/>
    </source>
</evidence>
<evidence type="ECO:0000256" key="5">
    <source>
        <dbReference type="ARBA" id="ARBA00023136"/>
    </source>
</evidence>
<protein>
    <submittedName>
        <fullName evidence="8">GRIP-domain-containing protein</fullName>
    </submittedName>
</protein>
<dbReference type="InterPro" id="IPR051952">
    <property type="entry name" value="Golgi-autophagy_related"/>
</dbReference>
<name>A0A6A6H0N0_VIRVR</name>
<comment type="subcellular location">
    <subcellularLocation>
        <location evidence="2">Cytoplasm</location>
    </subcellularLocation>
    <subcellularLocation>
        <location evidence="1">Endomembrane system</location>
        <topology evidence="1">Peripheral membrane protein</topology>
    </subcellularLocation>
</comment>
<dbReference type="OrthoDB" id="1926336at2759"/>
<feature type="region of interest" description="Disordered" evidence="6">
    <location>
        <begin position="1"/>
        <end position="53"/>
    </location>
</feature>
<dbReference type="PROSITE" id="PS50913">
    <property type="entry name" value="GRIP"/>
    <property type="match status" value="1"/>
</dbReference>